<feature type="domain" description="LysM" evidence="2">
    <location>
        <begin position="123"/>
        <end position="169"/>
    </location>
</feature>
<dbReference type="InterPro" id="IPR036779">
    <property type="entry name" value="LysM_dom_sf"/>
</dbReference>
<gene>
    <name evidence="3" type="ORF">HNR05_001696</name>
</gene>
<evidence type="ECO:0000313" key="3">
    <source>
        <dbReference type="EMBL" id="NYJ19905.1"/>
    </source>
</evidence>
<reference evidence="3 4" key="1">
    <citation type="submission" date="2020-07" db="EMBL/GenBank/DDBJ databases">
        <title>Sequencing the genomes of 1000 actinobacteria strains.</title>
        <authorList>
            <person name="Klenk H.-P."/>
        </authorList>
    </citation>
    <scope>NUCLEOTIDE SEQUENCE [LARGE SCALE GENOMIC DNA]</scope>
    <source>
        <strain evidence="3 4">LI1</strain>
    </source>
</reference>
<dbReference type="AlphaFoldDB" id="A0A7Z0EE72"/>
<protein>
    <submittedName>
        <fullName evidence="3">LysM repeat protein</fullName>
    </submittedName>
</protein>
<evidence type="ECO:0000259" key="2">
    <source>
        <dbReference type="PROSITE" id="PS51782"/>
    </source>
</evidence>
<sequence length="175" mass="18111">MGVIIHHASVRRSTHISVVFALLLSAPLVLGLSGCMGTPTAQATVTVTPTPPATSPRATPSPTPTPTPEPIVVAEPELVPNPPVGQPIPNAPAPIVEPGPAVDLGATPGAEGSTTSDGSGNLLTYTVVSGDTFFDIAQRFDVPVQQFLHMNPSVPGLGEDIYINQIINLDWTAKR</sequence>
<dbReference type="SMART" id="SM00257">
    <property type="entry name" value="LysM"/>
    <property type="match status" value="1"/>
</dbReference>
<dbReference type="SUPFAM" id="SSF54106">
    <property type="entry name" value="LysM domain"/>
    <property type="match status" value="1"/>
</dbReference>
<dbReference type="PROSITE" id="PS51782">
    <property type="entry name" value="LYSM"/>
    <property type="match status" value="1"/>
</dbReference>
<dbReference type="InterPro" id="IPR018392">
    <property type="entry name" value="LysM"/>
</dbReference>
<accession>A0A7Z0EE72</accession>
<evidence type="ECO:0000313" key="4">
    <source>
        <dbReference type="Proteomes" id="UP000537260"/>
    </source>
</evidence>
<dbReference type="Proteomes" id="UP000537260">
    <property type="component" value="Unassembled WGS sequence"/>
</dbReference>
<dbReference type="Pfam" id="PF01476">
    <property type="entry name" value="LysM"/>
    <property type="match status" value="1"/>
</dbReference>
<proteinExistence type="predicted"/>
<dbReference type="CDD" id="cd00118">
    <property type="entry name" value="LysM"/>
    <property type="match status" value="1"/>
</dbReference>
<feature type="region of interest" description="Disordered" evidence="1">
    <location>
        <begin position="46"/>
        <end position="68"/>
    </location>
</feature>
<comment type="caution">
    <text evidence="3">The sequence shown here is derived from an EMBL/GenBank/DDBJ whole genome shotgun (WGS) entry which is preliminary data.</text>
</comment>
<dbReference type="EMBL" id="JACCFM010000001">
    <property type="protein sequence ID" value="NYJ19905.1"/>
    <property type="molecule type" value="Genomic_DNA"/>
</dbReference>
<organism evidence="3 4">
    <name type="scientific">Glaciibacter psychrotolerans</name>
    <dbReference type="NCBI Taxonomy" id="670054"/>
    <lineage>
        <taxon>Bacteria</taxon>
        <taxon>Bacillati</taxon>
        <taxon>Actinomycetota</taxon>
        <taxon>Actinomycetes</taxon>
        <taxon>Micrococcales</taxon>
        <taxon>Microbacteriaceae</taxon>
        <taxon>Glaciibacter</taxon>
    </lineage>
</organism>
<name>A0A7Z0EE72_9MICO</name>
<keyword evidence="4" id="KW-1185">Reference proteome</keyword>
<dbReference type="Gene3D" id="3.10.350.10">
    <property type="entry name" value="LysM domain"/>
    <property type="match status" value="1"/>
</dbReference>
<feature type="compositionally biased region" description="Pro residues" evidence="1">
    <location>
        <begin position="49"/>
        <end position="68"/>
    </location>
</feature>
<dbReference type="RefSeq" id="WP_179578591.1">
    <property type="nucleotide sequence ID" value="NZ_JACCFM010000001.1"/>
</dbReference>
<evidence type="ECO:0000256" key="1">
    <source>
        <dbReference type="SAM" id="MobiDB-lite"/>
    </source>
</evidence>